<keyword evidence="7" id="KW-1185">Reference proteome</keyword>
<proteinExistence type="predicted"/>
<evidence type="ECO:0000256" key="4">
    <source>
        <dbReference type="ARBA" id="ARBA00023163"/>
    </source>
</evidence>
<dbReference type="AlphaFoldDB" id="A0A7W9STV8"/>
<dbReference type="InterPro" id="IPR013325">
    <property type="entry name" value="RNA_pol_sigma_r2"/>
</dbReference>
<keyword evidence="1" id="KW-0805">Transcription regulation</keyword>
<dbReference type="InterPro" id="IPR014284">
    <property type="entry name" value="RNA_pol_sigma-70_dom"/>
</dbReference>
<dbReference type="PANTHER" id="PTHR30385">
    <property type="entry name" value="SIGMA FACTOR F FLAGELLAR"/>
    <property type="match status" value="1"/>
</dbReference>
<dbReference type="NCBIfam" id="TIGR02937">
    <property type="entry name" value="sigma70-ECF"/>
    <property type="match status" value="1"/>
</dbReference>
<dbReference type="Proteomes" id="UP000520814">
    <property type="component" value="Unassembled WGS sequence"/>
</dbReference>
<evidence type="ECO:0000313" key="7">
    <source>
        <dbReference type="Proteomes" id="UP000520814"/>
    </source>
</evidence>
<comment type="caution">
    <text evidence="6">The sequence shown here is derived from an EMBL/GenBank/DDBJ whole genome shotgun (WGS) entry which is preliminary data.</text>
</comment>
<dbReference type="Pfam" id="PF04542">
    <property type="entry name" value="Sigma70_r2"/>
    <property type="match status" value="1"/>
</dbReference>
<sequence length="127" mass="14530">MAARQMEDVWRRFKGSGDSRARDAIINNYAYLVKITAGRVVSNLPPNLEREDLYTAGSMGLIKAVDQFDPGRQVKFETYAIALIRGAILESLREEDWVPRSIRERAKTLERAFFELELSLGRPPKED</sequence>
<dbReference type="Gene3D" id="1.10.1740.10">
    <property type="match status" value="1"/>
</dbReference>
<evidence type="ECO:0000256" key="1">
    <source>
        <dbReference type="ARBA" id="ARBA00023015"/>
    </source>
</evidence>
<evidence type="ECO:0000259" key="5">
    <source>
        <dbReference type="Pfam" id="PF04542"/>
    </source>
</evidence>
<dbReference type="GO" id="GO:0006352">
    <property type="term" value="P:DNA-templated transcription initiation"/>
    <property type="evidence" value="ECO:0007669"/>
    <property type="project" value="InterPro"/>
</dbReference>
<dbReference type="GO" id="GO:0003677">
    <property type="term" value="F:DNA binding"/>
    <property type="evidence" value="ECO:0007669"/>
    <property type="project" value="UniProtKB-KW"/>
</dbReference>
<dbReference type="SUPFAM" id="SSF88946">
    <property type="entry name" value="Sigma2 domain of RNA polymerase sigma factors"/>
    <property type="match status" value="1"/>
</dbReference>
<dbReference type="InterPro" id="IPR007627">
    <property type="entry name" value="RNA_pol_sigma70_r2"/>
</dbReference>
<evidence type="ECO:0000313" key="6">
    <source>
        <dbReference type="EMBL" id="MBB6052315.1"/>
    </source>
</evidence>
<keyword evidence="4" id="KW-0804">Transcription</keyword>
<dbReference type="RefSeq" id="WP_221290164.1">
    <property type="nucleotide sequence ID" value="NZ_JACHGW010000004.1"/>
</dbReference>
<gene>
    <name evidence="6" type="ORF">HNQ39_004136</name>
</gene>
<evidence type="ECO:0000256" key="2">
    <source>
        <dbReference type="ARBA" id="ARBA00023082"/>
    </source>
</evidence>
<organism evidence="6 7">
    <name type="scientific">Armatimonas rosea</name>
    <dbReference type="NCBI Taxonomy" id="685828"/>
    <lineage>
        <taxon>Bacteria</taxon>
        <taxon>Bacillati</taxon>
        <taxon>Armatimonadota</taxon>
        <taxon>Armatimonadia</taxon>
        <taxon>Armatimonadales</taxon>
        <taxon>Armatimonadaceae</taxon>
        <taxon>Armatimonas</taxon>
    </lineage>
</organism>
<feature type="domain" description="RNA polymerase sigma-70 region 2" evidence="5">
    <location>
        <begin position="29"/>
        <end position="97"/>
    </location>
</feature>
<protein>
    <submittedName>
        <fullName evidence="6">RNA polymerase sigma factor (Sigma-70 family)</fullName>
    </submittedName>
</protein>
<dbReference type="EMBL" id="JACHGW010000004">
    <property type="protein sequence ID" value="MBB6052315.1"/>
    <property type="molecule type" value="Genomic_DNA"/>
</dbReference>
<keyword evidence="3" id="KW-0238">DNA-binding</keyword>
<keyword evidence="2" id="KW-0731">Sigma factor</keyword>
<dbReference type="GO" id="GO:0016987">
    <property type="term" value="F:sigma factor activity"/>
    <property type="evidence" value="ECO:0007669"/>
    <property type="project" value="UniProtKB-KW"/>
</dbReference>
<reference evidence="6 7" key="1">
    <citation type="submission" date="2020-08" db="EMBL/GenBank/DDBJ databases">
        <title>Genomic Encyclopedia of Type Strains, Phase IV (KMG-IV): sequencing the most valuable type-strain genomes for metagenomic binning, comparative biology and taxonomic classification.</title>
        <authorList>
            <person name="Goeker M."/>
        </authorList>
    </citation>
    <scope>NUCLEOTIDE SEQUENCE [LARGE SCALE GENOMIC DNA]</scope>
    <source>
        <strain evidence="6 7">DSM 23562</strain>
    </source>
</reference>
<dbReference type="PANTHER" id="PTHR30385:SF7">
    <property type="entry name" value="RNA POLYMERASE SIGMA FACTOR FLIA"/>
    <property type="match status" value="1"/>
</dbReference>
<name>A0A7W9STV8_ARMRO</name>
<evidence type="ECO:0000256" key="3">
    <source>
        <dbReference type="ARBA" id="ARBA00023125"/>
    </source>
</evidence>
<accession>A0A7W9STV8</accession>